<dbReference type="Proteomes" id="UP000518188">
    <property type="component" value="Unassembled WGS sequence"/>
</dbReference>
<protein>
    <submittedName>
        <fullName evidence="1">Uncharacterized protein</fullName>
    </submittedName>
</protein>
<name>A0A7X6RYH0_9MYCO</name>
<evidence type="ECO:0000313" key="1">
    <source>
        <dbReference type="EMBL" id="NKZ13656.1"/>
    </source>
</evidence>
<accession>A0A7X6RYH0</accession>
<comment type="caution">
    <text evidence="1">The sequence shown here is derived from an EMBL/GenBank/DDBJ whole genome shotgun (WGS) entry which is preliminary data.</text>
</comment>
<dbReference type="AlphaFoldDB" id="A0A7X6RYH0"/>
<sequence length="104" mass="11159">MMVTATDLGAFLNRTVDVAQANTVIQVVTSLAESYTRGVGFTDHVPNDEIAAVVLGASARVISNAKGLEYQETYGPQSIGFRTAFGSWTVAETFVLNRFRARAA</sequence>
<reference evidence="1 2" key="1">
    <citation type="submission" date="2020-04" db="EMBL/GenBank/DDBJ databases">
        <title>MicrobeNet Type strains.</title>
        <authorList>
            <person name="Nicholson A.C."/>
        </authorList>
    </citation>
    <scope>NUCLEOTIDE SEQUENCE [LARGE SCALE GENOMIC DNA]</scope>
    <source>
        <strain evidence="1 2">ATCC 700731</strain>
    </source>
</reference>
<organism evidence="1 2">
    <name type="scientific">Mycolicibacterium septicum DSM 44393</name>
    <dbReference type="NCBI Taxonomy" id="1341646"/>
    <lineage>
        <taxon>Bacteria</taxon>
        <taxon>Bacillati</taxon>
        <taxon>Actinomycetota</taxon>
        <taxon>Actinomycetes</taxon>
        <taxon>Mycobacteriales</taxon>
        <taxon>Mycobacteriaceae</taxon>
        <taxon>Mycolicibacterium</taxon>
    </lineage>
</organism>
<proteinExistence type="predicted"/>
<evidence type="ECO:0000313" key="2">
    <source>
        <dbReference type="Proteomes" id="UP000518188"/>
    </source>
</evidence>
<dbReference type="EMBL" id="JAAXPJ010000009">
    <property type="protein sequence ID" value="NKZ13656.1"/>
    <property type="molecule type" value="Genomic_DNA"/>
</dbReference>
<gene>
    <name evidence="1" type="ORF">HGA11_22010</name>
</gene>
<dbReference type="RefSeq" id="WP_084622225.1">
    <property type="nucleotide sequence ID" value="NZ_HG322953.1"/>
</dbReference>